<dbReference type="Proteomes" id="UP000066284">
    <property type="component" value="Chromosome 1"/>
</dbReference>
<keyword evidence="1" id="KW-0812">Transmembrane</keyword>
<dbReference type="InterPro" id="IPR011989">
    <property type="entry name" value="ARM-like"/>
</dbReference>
<gene>
    <name evidence="2" type="ORF">NITINOP_3053</name>
</gene>
<dbReference type="KEGG" id="nio:NITINOP_3053"/>
<reference evidence="3" key="1">
    <citation type="submission" date="2015-09" db="EMBL/GenBank/DDBJ databases">
        <authorList>
            <person name="Daims H."/>
        </authorList>
    </citation>
    <scope>NUCLEOTIDE SEQUENCE [LARGE SCALE GENOMIC DNA]</scope>
</reference>
<proteinExistence type="predicted"/>
<evidence type="ECO:0000313" key="2">
    <source>
        <dbReference type="EMBL" id="CUQ68025.1"/>
    </source>
</evidence>
<dbReference type="RefSeq" id="WP_062487040.1">
    <property type="nucleotide sequence ID" value="NZ_LN885086.1"/>
</dbReference>
<keyword evidence="1" id="KW-0472">Membrane</keyword>
<sequence length="275" mass="30684">MNGGKEQAIVNSYRVGGREVLLAAVLVIGLGIGWCGSLAWSGQVWLAQMPYEAPPAGQDAPDVSIPPNTEPLSPEELQRAEALLPLLEGKQEFWAMGEFVHLGEPSVPVLIKALSMPSPRIRYNAIETISMIKGVSAVPALVETARRSEEMPRVRTHALKVAVRLDPSQAVEAIEAMAKDLNSSVRKAAAFEARYVRHKSVVPLLIDLVTDEERFVALSAVQSLWILTRHETEFHDWDTSSKQDRAAWASEWIDWWEANKETFEFPEPQRPKRRS</sequence>
<dbReference type="SMART" id="SM00567">
    <property type="entry name" value="EZ_HEAT"/>
    <property type="match status" value="3"/>
</dbReference>
<dbReference type="EMBL" id="LN885086">
    <property type="protein sequence ID" value="CUQ68025.1"/>
    <property type="molecule type" value="Genomic_DNA"/>
</dbReference>
<dbReference type="SUPFAM" id="SSF48371">
    <property type="entry name" value="ARM repeat"/>
    <property type="match status" value="1"/>
</dbReference>
<keyword evidence="1" id="KW-1133">Transmembrane helix</keyword>
<dbReference type="Pfam" id="PF13646">
    <property type="entry name" value="HEAT_2"/>
    <property type="match status" value="1"/>
</dbReference>
<organism evidence="2 3">
    <name type="scientific">Candidatus Nitrospira inopinata</name>
    <dbReference type="NCBI Taxonomy" id="1715989"/>
    <lineage>
        <taxon>Bacteria</taxon>
        <taxon>Pseudomonadati</taxon>
        <taxon>Nitrospirota</taxon>
        <taxon>Nitrospiria</taxon>
        <taxon>Nitrospirales</taxon>
        <taxon>Nitrospiraceae</taxon>
        <taxon>Nitrospira</taxon>
    </lineage>
</organism>
<evidence type="ECO:0000313" key="3">
    <source>
        <dbReference type="Proteomes" id="UP000066284"/>
    </source>
</evidence>
<dbReference type="InterPro" id="IPR016024">
    <property type="entry name" value="ARM-type_fold"/>
</dbReference>
<evidence type="ECO:0008006" key="4">
    <source>
        <dbReference type="Google" id="ProtNLM"/>
    </source>
</evidence>
<dbReference type="STRING" id="1715989.NITINOP_3053"/>
<evidence type="ECO:0000256" key="1">
    <source>
        <dbReference type="SAM" id="Phobius"/>
    </source>
</evidence>
<protein>
    <recommendedName>
        <fullName evidence="4">HEAT repeat domain-containing protein</fullName>
    </recommendedName>
</protein>
<feature type="transmembrane region" description="Helical" evidence="1">
    <location>
        <begin position="20"/>
        <end position="40"/>
    </location>
</feature>
<name>A0A0S4KXB1_9BACT</name>
<dbReference type="AlphaFoldDB" id="A0A0S4KXB1"/>
<accession>A0A0S4KXB1</accession>
<keyword evidence="3" id="KW-1185">Reference proteome</keyword>
<dbReference type="OrthoDB" id="9774352at2"/>
<dbReference type="InterPro" id="IPR004155">
    <property type="entry name" value="PBS_lyase_HEAT"/>
</dbReference>
<dbReference type="Gene3D" id="1.25.10.10">
    <property type="entry name" value="Leucine-rich Repeat Variant"/>
    <property type="match status" value="1"/>
</dbReference>